<dbReference type="PANTHER" id="PTHR13789">
    <property type="entry name" value="MONOOXYGENASE"/>
    <property type="match status" value="1"/>
</dbReference>
<evidence type="ECO:0000256" key="1">
    <source>
        <dbReference type="ARBA" id="ARBA00023002"/>
    </source>
</evidence>
<dbReference type="PANTHER" id="PTHR13789:SF309">
    <property type="entry name" value="PUTATIVE (AFU_ORTHOLOGUE AFUA_6G14510)-RELATED"/>
    <property type="match status" value="1"/>
</dbReference>
<keyword evidence="1" id="KW-0560">Oxidoreductase</keyword>
<keyword evidence="2 4" id="KW-0503">Monooxygenase</keyword>
<name>A0ABW5FPL2_9PSEU</name>
<proteinExistence type="predicted"/>
<evidence type="ECO:0000313" key="4">
    <source>
        <dbReference type="EMBL" id="MFD2416978.1"/>
    </source>
</evidence>
<dbReference type="Gene3D" id="3.50.50.60">
    <property type="entry name" value="FAD/NAD(P)-binding domain"/>
    <property type="match status" value="1"/>
</dbReference>
<feature type="domain" description="FAD-binding" evidence="3">
    <location>
        <begin position="259"/>
        <end position="320"/>
    </location>
</feature>
<reference evidence="5" key="1">
    <citation type="journal article" date="2019" name="Int. J. Syst. Evol. Microbiol.">
        <title>The Global Catalogue of Microorganisms (GCM) 10K type strain sequencing project: providing services to taxonomists for standard genome sequencing and annotation.</title>
        <authorList>
            <consortium name="The Broad Institute Genomics Platform"/>
            <consortium name="The Broad Institute Genome Sequencing Center for Infectious Disease"/>
            <person name="Wu L."/>
            <person name="Ma J."/>
        </authorList>
    </citation>
    <scope>NUCLEOTIDE SEQUENCE [LARGE SCALE GENOMIC DNA]</scope>
    <source>
        <strain evidence="5">CGMCC 4.7645</strain>
    </source>
</reference>
<dbReference type="EMBL" id="JBHUKR010000006">
    <property type="protein sequence ID" value="MFD2416978.1"/>
    <property type="molecule type" value="Genomic_DNA"/>
</dbReference>
<evidence type="ECO:0000259" key="3">
    <source>
        <dbReference type="Pfam" id="PF01494"/>
    </source>
</evidence>
<comment type="caution">
    <text evidence="4">The sequence shown here is derived from an EMBL/GenBank/DDBJ whole genome shotgun (WGS) entry which is preliminary data.</text>
</comment>
<gene>
    <name evidence="4" type="ORF">ACFSXZ_11660</name>
</gene>
<protein>
    <submittedName>
        <fullName evidence="4">FAD-dependent monooxygenase</fullName>
    </submittedName>
</protein>
<dbReference type="InterPro" id="IPR002938">
    <property type="entry name" value="FAD-bd"/>
</dbReference>
<dbReference type="InterPro" id="IPR050493">
    <property type="entry name" value="FAD-dep_Monooxygenase_BioMet"/>
</dbReference>
<keyword evidence="5" id="KW-1185">Reference proteome</keyword>
<dbReference type="Pfam" id="PF01494">
    <property type="entry name" value="FAD_binding_3"/>
    <property type="match status" value="2"/>
</dbReference>
<dbReference type="SUPFAM" id="SSF51905">
    <property type="entry name" value="FAD/NAD(P)-binding domain"/>
    <property type="match status" value="1"/>
</dbReference>
<organism evidence="4 5">
    <name type="scientific">Amycolatopsis pigmentata</name>
    <dbReference type="NCBI Taxonomy" id="450801"/>
    <lineage>
        <taxon>Bacteria</taxon>
        <taxon>Bacillati</taxon>
        <taxon>Actinomycetota</taxon>
        <taxon>Actinomycetes</taxon>
        <taxon>Pseudonocardiales</taxon>
        <taxon>Pseudonocardiaceae</taxon>
        <taxon>Amycolatopsis</taxon>
    </lineage>
</organism>
<dbReference type="RefSeq" id="WP_378264259.1">
    <property type="nucleotide sequence ID" value="NZ_JBHUKR010000006.1"/>
</dbReference>
<dbReference type="GO" id="GO:0004497">
    <property type="term" value="F:monooxygenase activity"/>
    <property type="evidence" value="ECO:0007669"/>
    <property type="project" value="UniProtKB-KW"/>
</dbReference>
<feature type="domain" description="FAD-binding" evidence="3">
    <location>
        <begin position="5"/>
        <end position="129"/>
    </location>
</feature>
<evidence type="ECO:0000313" key="5">
    <source>
        <dbReference type="Proteomes" id="UP001597417"/>
    </source>
</evidence>
<dbReference type="Proteomes" id="UP001597417">
    <property type="component" value="Unassembled WGS sequence"/>
</dbReference>
<dbReference type="InterPro" id="IPR036188">
    <property type="entry name" value="FAD/NAD-bd_sf"/>
</dbReference>
<sequence length="351" mass="37362">MGKRALVIGGGIGGLAAAAGLVRGGWEVRVCERAAEPSRAGTGLGIWPQAVRALDDLGLGEGFRAKARRQAPGSLYRPDGTRLATIDTGRIERRAGRAVSLIPRADLLDLLHSSLPEGTVEFSAEVTGFPSLATGYDVAIGADGISSRVRTDLFGPRYGLRHAGTFAWRGVVDLELDAGGETWDPGGKFGFVPLPGGRTNWYATRRVPEGFTPSADALAELTAQFGTWHDPIPRVLERAAGEEILAHPLYYLDPPLPSYVRENVALLGDAAHAMVPDLGQGACQALIDGLVLGECLTAAADPRAALVRYDHLRRKPSQRVAALGLRVAAISYARRFTRLRDTLVKTASALM</sequence>
<dbReference type="PRINTS" id="PR00420">
    <property type="entry name" value="RNGMNOXGNASE"/>
</dbReference>
<accession>A0ABW5FPL2</accession>
<evidence type="ECO:0000256" key="2">
    <source>
        <dbReference type="ARBA" id="ARBA00023033"/>
    </source>
</evidence>